<feature type="compositionally biased region" description="Polar residues" evidence="5">
    <location>
        <begin position="37"/>
        <end position="71"/>
    </location>
</feature>
<evidence type="ECO:0000313" key="7">
    <source>
        <dbReference type="Proteomes" id="UP000294937"/>
    </source>
</evidence>
<reference evidence="6 7" key="1">
    <citation type="submission" date="2019-03" db="EMBL/GenBank/DDBJ databases">
        <title>Genomic Encyclopedia of Type Strains, Phase IV (KMG-IV): sequencing the most valuable type-strain genomes for metagenomic binning, comparative biology and taxonomic classification.</title>
        <authorList>
            <person name="Goeker M."/>
        </authorList>
    </citation>
    <scope>NUCLEOTIDE SEQUENCE [LARGE SCALE GENOMIC DNA]</scope>
    <source>
        <strain evidence="6 7">DSM 45707</strain>
    </source>
</reference>
<protein>
    <recommendedName>
        <fullName evidence="2">Small, acid-soluble spore protein gamma-type</fullName>
    </recommendedName>
</protein>
<evidence type="ECO:0000256" key="4">
    <source>
        <dbReference type="ARBA" id="ARBA00022969"/>
    </source>
</evidence>
<feature type="compositionally biased region" description="Polar residues" evidence="5">
    <location>
        <begin position="7"/>
        <end position="20"/>
    </location>
</feature>
<feature type="region of interest" description="Disordered" evidence="5">
    <location>
        <begin position="1"/>
        <end position="71"/>
    </location>
</feature>
<dbReference type="NCBIfam" id="TIGR01442">
    <property type="entry name" value="SASP_gamma"/>
    <property type="match status" value="1"/>
</dbReference>
<dbReference type="Proteomes" id="UP000294937">
    <property type="component" value="Unassembled WGS sequence"/>
</dbReference>
<evidence type="ECO:0000313" key="6">
    <source>
        <dbReference type="EMBL" id="TCS94935.1"/>
    </source>
</evidence>
<evidence type="ECO:0000256" key="3">
    <source>
        <dbReference type="ARBA" id="ARBA00022737"/>
    </source>
</evidence>
<keyword evidence="3" id="KW-0677">Repeat</keyword>
<name>A0A4R3L7C7_9BACL</name>
<keyword evidence="4" id="KW-0749">Sporulation</keyword>
<gene>
    <name evidence="6" type="ORF">EDD58_103360</name>
</gene>
<evidence type="ECO:0000256" key="2">
    <source>
        <dbReference type="ARBA" id="ARBA00014721"/>
    </source>
</evidence>
<dbReference type="RefSeq" id="WP_131924311.1">
    <property type="nucleotide sequence ID" value="NZ_SMAG01000003.1"/>
</dbReference>
<comment type="similarity">
    <text evidence="1">Belongs to the gamma-type SASP family.</text>
</comment>
<accession>A0A4R3L7C7</accession>
<keyword evidence="7" id="KW-1185">Reference proteome</keyword>
<comment type="caution">
    <text evidence="6">The sequence shown here is derived from an EMBL/GenBank/DDBJ whole genome shotgun (WGS) entry which is preliminary data.</text>
</comment>
<dbReference type="AlphaFoldDB" id="A0A4R3L7C7"/>
<organism evidence="6 7">
    <name type="scientific">Hazenella coriacea</name>
    <dbReference type="NCBI Taxonomy" id="1179467"/>
    <lineage>
        <taxon>Bacteria</taxon>
        <taxon>Bacillati</taxon>
        <taxon>Bacillota</taxon>
        <taxon>Bacilli</taxon>
        <taxon>Bacillales</taxon>
        <taxon>Thermoactinomycetaceae</taxon>
        <taxon>Hazenella</taxon>
    </lineage>
</organism>
<evidence type="ECO:0000256" key="5">
    <source>
        <dbReference type="SAM" id="MobiDB-lite"/>
    </source>
</evidence>
<dbReference type="InterPro" id="IPR006341">
    <property type="entry name" value="Spore_gamma"/>
</dbReference>
<proteinExistence type="inferred from homology"/>
<feature type="compositionally biased region" description="Low complexity" evidence="5">
    <location>
        <begin position="21"/>
        <end position="36"/>
    </location>
</feature>
<dbReference type="GO" id="GO:0030435">
    <property type="term" value="P:sporulation resulting in formation of a cellular spore"/>
    <property type="evidence" value="ECO:0007669"/>
    <property type="project" value="UniProtKB-KW"/>
</dbReference>
<dbReference type="EMBL" id="SMAG01000003">
    <property type="protein sequence ID" value="TCS94935.1"/>
    <property type="molecule type" value="Genomic_DNA"/>
</dbReference>
<dbReference type="Pfam" id="PF04259">
    <property type="entry name" value="SASP_gamma"/>
    <property type="match status" value="1"/>
</dbReference>
<sequence length="71" mass="7925">MPINKNDLPQQARTNAQKVRQQNQQAAQSAGGYQSYNAANQTEFASETSAQEVNKQNQQSMAKKNRNQANQ</sequence>
<evidence type="ECO:0000256" key="1">
    <source>
        <dbReference type="ARBA" id="ARBA00006710"/>
    </source>
</evidence>